<dbReference type="AlphaFoldDB" id="A0AAN0VER9"/>
<evidence type="ECO:0000313" key="2">
    <source>
        <dbReference type="Proteomes" id="UP000019438"/>
    </source>
</evidence>
<dbReference type="Proteomes" id="UP000019438">
    <property type="component" value="Chromosome"/>
</dbReference>
<protein>
    <submittedName>
        <fullName evidence="1">Secreted protein</fullName>
    </submittedName>
</protein>
<gene>
    <name evidence="1" type="ORF">GbCGDNIH3_7199</name>
</gene>
<sequence length="85" mass="9186">MRHINVGTIRNGNATPEYISVPDLSKDEADVVLFHEDPVCSISDECSGSCVCSPFDHRACVRRAAVPRPASSDCDSVSAIDHSRL</sequence>
<evidence type="ECO:0000313" key="1">
    <source>
        <dbReference type="EMBL" id="AHJ61927.1"/>
    </source>
</evidence>
<name>A0AAN0VER9_9PROT</name>
<accession>A0AAN0VER9</accession>
<dbReference type="KEGG" id="gbc:GbCGDNIH3_7199"/>
<proteinExistence type="predicted"/>
<dbReference type="EMBL" id="CP003181">
    <property type="protein sequence ID" value="AHJ61927.1"/>
    <property type="molecule type" value="Genomic_DNA"/>
</dbReference>
<organism evidence="1 2">
    <name type="scientific">Granulibacter bethesdensis</name>
    <dbReference type="NCBI Taxonomy" id="364410"/>
    <lineage>
        <taxon>Bacteria</taxon>
        <taxon>Pseudomonadati</taxon>
        <taxon>Pseudomonadota</taxon>
        <taxon>Alphaproteobacteria</taxon>
        <taxon>Acetobacterales</taxon>
        <taxon>Acetobacteraceae</taxon>
        <taxon>Granulibacter</taxon>
    </lineage>
</organism>
<reference evidence="2" key="1">
    <citation type="submission" date="2012-06" db="EMBL/GenBank/DDBJ databases">
        <title>Genome analysis of multiple Granulibacter bethesdensis isolates demonstrates substantial genome diversity.</title>
        <authorList>
            <person name="Greenberg D.E."/>
            <person name="Porcella S.F."/>
            <person name="Zarember K."/>
            <person name="Zelazny A.M."/>
            <person name="Bruno D."/>
            <person name="Martens C."/>
            <person name="Barbian K.D."/>
            <person name="Jaske E."/>
            <person name="Holland S.M."/>
        </authorList>
    </citation>
    <scope>NUCLEOTIDE SEQUENCE [LARGE SCALE GENOMIC DNA]</scope>
    <source>
        <strain evidence="2">CGDNIH3</strain>
    </source>
</reference>